<protein>
    <submittedName>
        <fullName evidence="2">DUF2970 family protein</fullName>
    </submittedName>
</protein>
<dbReference type="EMBL" id="SOBT01000008">
    <property type="protein sequence ID" value="TDU31064.1"/>
    <property type="molecule type" value="Genomic_DNA"/>
</dbReference>
<dbReference type="OrthoDB" id="5625885at2"/>
<accession>A0A4R7PAK2</accession>
<gene>
    <name evidence="2" type="ORF">DFR24_0422</name>
</gene>
<feature type="transmembrane region" description="Helical" evidence="1">
    <location>
        <begin position="20"/>
        <end position="38"/>
    </location>
</feature>
<keyword evidence="3" id="KW-1185">Reference proteome</keyword>
<evidence type="ECO:0000256" key="1">
    <source>
        <dbReference type="SAM" id="Phobius"/>
    </source>
</evidence>
<keyword evidence="1" id="KW-0472">Membrane</keyword>
<comment type="caution">
    <text evidence="2">The sequence shown here is derived from an EMBL/GenBank/DDBJ whole genome shotgun (WGS) entry which is preliminary data.</text>
</comment>
<evidence type="ECO:0000313" key="2">
    <source>
        <dbReference type="EMBL" id="TDU31064.1"/>
    </source>
</evidence>
<proteinExistence type="predicted"/>
<dbReference type="RefSeq" id="WP_133879684.1">
    <property type="nucleotide sequence ID" value="NZ_MWIN01000022.1"/>
</dbReference>
<dbReference type="InterPro" id="IPR021344">
    <property type="entry name" value="DUF2970"/>
</dbReference>
<organism evidence="2 3">
    <name type="scientific">Panacagrimonas perspica</name>
    <dbReference type="NCBI Taxonomy" id="381431"/>
    <lineage>
        <taxon>Bacteria</taxon>
        <taxon>Pseudomonadati</taxon>
        <taxon>Pseudomonadota</taxon>
        <taxon>Gammaproteobacteria</taxon>
        <taxon>Nevskiales</taxon>
        <taxon>Nevskiaceae</taxon>
        <taxon>Panacagrimonas</taxon>
    </lineage>
</organism>
<keyword evidence="1" id="KW-1133">Transmembrane helix</keyword>
<evidence type="ECO:0000313" key="3">
    <source>
        <dbReference type="Proteomes" id="UP000295341"/>
    </source>
</evidence>
<dbReference type="Proteomes" id="UP000295341">
    <property type="component" value="Unassembled WGS sequence"/>
</dbReference>
<dbReference type="Pfam" id="PF11174">
    <property type="entry name" value="DUF2970"/>
    <property type="match status" value="1"/>
</dbReference>
<reference evidence="2 3" key="1">
    <citation type="submission" date="2019-03" db="EMBL/GenBank/DDBJ databases">
        <title>Genomic Encyclopedia of Type Strains, Phase IV (KMG-IV): sequencing the most valuable type-strain genomes for metagenomic binning, comparative biology and taxonomic classification.</title>
        <authorList>
            <person name="Goeker M."/>
        </authorList>
    </citation>
    <scope>NUCLEOTIDE SEQUENCE [LARGE SCALE GENOMIC DNA]</scope>
    <source>
        <strain evidence="2 3">DSM 26377</strain>
    </source>
</reference>
<keyword evidence="1" id="KW-0812">Transmembrane</keyword>
<name>A0A4R7PAK2_9GAMM</name>
<dbReference type="AlphaFoldDB" id="A0A4R7PAK2"/>
<sequence>MQTLTPASPQRPQPEERVGIIATIASVLSAFGGVQSSKARERDFSRGSPVLFFAVAVALTAGFALTLITVARIVVGRVAGAG</sequence>
<feature type="transmembrane region" description="Helical" evidence="1">
    <location>
        <begin position="50"/>
        <end position="75"/>
    </location>
</feature>